<dbReference type="InterPro" id="IPR001466">
    <property type="entry name" value="Beta-lactam-related"/>
</dbReference>
<dbReference type="PANTHER" id="PTHR43283:SF3">
    <property type="entry name" value="BETA-LACTAMASE FAMILY PROTEIN (AFU_ORTHOLOGUE AFUA_5G07500)"/>
    <property type="match status" value="1"/>
</dbReference>
<feature type="domain" description="Beta-lactamase-related" evidence="1">
    <location>
        <begin position="10"/>
        <end position="331"/>
    </location>
</feature>
<dbReference type="AlphaFoldDB" id="A0A381RI72"/>
<dbReference type="Pfam" id="PF00144">
    <property type="entry name" value="Beta-lactamase"/>
    <property type="match status" value="1"/>
</dbReference>
<dbReference type="Gene3D" id="3.40.710.10">
    <property type="entry name" value="DD-peptidase/beta-lactamase superfamily"/>
    <property type="match status" value="1"/>
</dbReference>
<dbReference type="EMBL" id="UINC01001824">
    <property type="protein sequence ID" value="SUZ89577.1"/>
    <property type="molecule type" value="Genomic_DNA"/>
</dbReference>
<name>A0A381RI72_9ZZZZ</name>
<sequence>VNRKLLPDVSINANTWIRIWSMSKLVTISLAMDLIEENTISLKDPVSNYIPEFKDLKVAVNSDRISLARLQSKDNPCPFNLVDADSVLKIKNLFDHTAGFYYALTGFGCIDSLFANVDAPNQKDGDELIKSLAQLPLIQHPGEIYRYGMNTTVLGLLLERATGQSLNDLVLNRITNLHNINGLRYTLPENVNLIPGFTGRDGDLRKVRDGELDLYGENVPDYHPETNLFLGGEGMLATAKGYINFMRLLFFSSSIKSKEFLSEESIKEMTSKPKGEQNDDGYNTGYAFYLTSETHSYEKNILRVGGYEKTGCWVDRKNQLIGTLFTQANETADKIGLGSKMQNDFKQELYRQLSNYE</sequence>
<proteinExistence type="predicted"/>
<organism evidence="2">
    <name type="scientific">marine metagenome</name>
    <dbReference type="NCBI Taxonomy" id="408172"/>
    <lineage>
        <taxon>unclassified sequences</taxon>
        <taxon>metagenomes</taxon>
        <taxon>ecological metagenomes</taxon>
    </lineage>
</organism>
<evidence type="ECO:0000313" key="2">
    <source>
        <dbReference type="EMBL" id="SUZ89577.1"/>
    </source>
</evidence>
<accession>A0A381RI72</accession>
<dbReference type="PANTHER" id="PTHR43283">
    <property type="entry name" value="BETA-LACTAMASE-RELATED"/>
    <property type="match status" value="1"/>
</dbReference>
<gene>
    <name evidence="2" type="ORF">METZ01_LOCUS42431</name>
</gene>
<reference evidence="2" key="1">
    <citation type="submission" date="2018-05" db="EMBL/GenBank/DDBJ databases">
        <authorList>
            <person name="Lanie J.A."/>
            <person name="Ng W.-L."/>
            <person name="Kazmierczak K.M."/>
            <person name="Andrzejewski T.M."/>
            <person name="Davidsen T.M."/>
            <person name="Wayne K.J."/>
            <person name="Tettelin H."/>
            <person name="Glass J.I."/>
            <person name="Rusch D."/>
            <person name="Podicherti R."/>
            <person name="Tsui H.-C.T."/>
            <person name="Winkler M.E."/>
        </authorList>
    </citation>
    <scope>NUCLEOTIDE SEQUENCE</scope>
</reference>
<protein>
    <recommendedName>
        <fullName evidence="1">Beta-lactamase-related domain-containing protein</fullName>
    </recommendedName>
</protein>
<dbReference type="InterPro" id="IPR050789">
    <property type="entry name" value="Diverse_Enzym_Activities"/>
</dbReference>
<evidence type="ECO:0000259" key="1">
    <source>
        <dbReference type="Pfam" id="PF00144"/>
    </source>
</evidence>
<dbReference type="InterPro" id="IPR012338">
    <property type="entry name" value="Beta-lactam/transpept-like"/>
</dbReference>
<dbReference type="SUPFAM" id="SSF56601">
    <property type="entry name" value="beta-lactamase/transpeptidase-like"/>
    <property type="match status" value="1"/>
</dbReference>
<feature type="non-terminal residue" evidence="2">
    <location>
        <position position="1"/>
    </location>
</feature>